<evidence type="ECO:0000313" key="3">
    <source>
        <dbReference type="EMBL" id="ABX02498.1"/>
    </source>
</evidence>
<keyword evidence="2" id="KW-0812">Transmembrane</keyword>
<dbReference type="KEGG" id="mmx:MmarC6_1686"/>
<feature type="region of interest" description="Disordered" evidence="1">
    <location>
        <begin position="99"/>
        <end position="140"/>
    </location>
</feature>
<dbReference type="EMBL" id="CP000867">
    <property type="protein sequence ID" value="ABX02498.1"/>
    <property type="molecule type" value="Genomic_DNA"/>
</dbReference>
<evidence type="ECO:0008006" key="4">
    <source>
        <dbReference type="Google" id="ProtNLM"/>
    </source>
</evidence>
<gene>
    <name evidence="3" type="ordered locus">MmarC6_1686</name>
</gene>
<feature type="transmembrane region" description="Helical" evidence="2">
    <location>
        <begin position="7"/>
        <end position="25"/>
    </location>
</feature>
<dbReference type="AlphaFoldDB" id="A9AAX5"/>
<sequence length="140" mass="15852">MMQQLKLLISVFVVMMILMVGMKTINESNLLDTTDSFTETYFDYADSTLELSEKVVNNTESLSGNSSKEEAIETVSQAVDDFDDSLDYIMNMEKYLNDPDYSKDSEEEIKETPEKTELTVSSETKPSESEEGIVIEVDLK</sequence>
<organism evidence="3">
    <name type="scientific">Methanococcus maripaludis (strain C6 / ATCC BAA-1332)</name>
    <dbReference type="NCBI Taxonomy" id="444158"/>
    <lineage>
        <taxon>Archaea</taxon>
        <taxon>Methanobacteriati</taxon>
        <taxon>Methanobacteriota</taxon>
        <taxon>Methanomada group</taxon>
        <taxon>Methanococci</taxon>
        <taxon>Methanococcales</taxon>
        <taxon>Methanococcaceae</taxon>
        <taxon>Methanococcus</taxon>
    </lineage>
</organism>
<protein>
    <recommendedName>
        <fullName evidence="4">Transcription elongation factor Elf1</fullName>
    </recommendedName>
</protein>
<evidence type="ECO:0000256" key="2">
    <source>
        <dbReference type="SAM" id="Phobius"/>
    </source>
</evidence>
<dbReference type="eggNOG" id="arCOG06656">
    <property type="taxonomic scope" value="Archaea"/>
</dbReference>
<keyword evidence="2" id="KW-1133">Transmembrane helix</keyword>
<feature type="compositionally biased region" description="Basic and acidic residues" evidence="1">
    <location>
        <begin position="99"/>
        <end position="117"/>
    </location>
</feature>
<keyword evidence="2" id="KW-0472">Membrane</keyword>
<dbReference type="HOGENOM" id="CLU_1840589_0_0_2"/>
<dbReference type="STRING" id="444158.MmarC6_1686"/>
<reference evidence="3" key="1">
    <citation type="submission" date="2007-10" db="EMBL/GenBank/DDBJ databases">
        <title>Complete sequence of Methanococcus maripaludis C6.</title>
        <authorList>
            <consortium name="US DOE Joint Genome Institute"/>
            <person name="Copeland A."/>
            <person name="Lucas S."/>
            <person name="Lapidus A."/>
            <person name="Barry K."/>
            <person name="Glavina del Rio T."/>
            <person name="Dalin E."/>
            <person name="Tice H."/>
            <person name="Pitluck S."/>
            <person name="Clum A."/>
            <person name="Schmutz J."/>
            <person name="Larimer F."/>
            <person name="Land M."/>
            <person name="Hauser L."/>
            <person name="Kyrpides N."/>
            <person name="Mikhailova N."/>
            <person name="Sieprawska-Lupa M."/>
            <person name="Whitman W.B."/>
            <person name="Richardson P."/>
        </authorList>
    </citation>
    <scope>NUCLEOTIDE SEQUENCE [LARGE SCALE GENOMIC DNA]</scope>
    <source>
        <strain evidence="3">C6</strain>
    </source>
</reference>
<accession>A9AAX5</accession>
<name>A9AAX5_METM6</name>
<dbReference type="OrthoDB" id="60682at2157"/>
<evidence type="ECO:0000256" key="1">
    <source>
        <dbReference type="SAM" id="MobiDB-lite"/>
    </source>
</evidence>
<proteinExistence type="predicted"/>